<gene>
    <name evidence="1" type="ORF">EPT53_01075</name>
</gene>
<dbReference type="AlphaFoldDB" id="A0A4Q2L1W2"/>
<evidence type="ECO:0000313" key="1">
    <source>
        <dbReference type="EMBL" id="RXZ71377.1"/>
    </source>
</evidence>
<evidence type="ECO:0008006" key="3">
    <source>
        <dbReference type="Google" id="ProtNLM"/>
    </source>
</evidence>
<protein>
    <recommendedName>
        <fullName evidence="3">Lipoprotein</fullName>
    </recommendedName>
</protein>
<dbReference type="PROSITE" id="PS51257">
    <property type="entry name" value="PROKAR_LIPOPROTEIN"/>
    <property type="match status" value="1"/>
</dbReference>
<evidence type="ECO:0000313" key="2">
    <source>
        <dbReference type="Proteomes" id="UP000289216"/>
    </source>
</evidence>
<comment type="caution">
    <text evidence="1">The sequence shown here is derived from an EMBL/GenBank/DDBJ whole genome shotgun (WGS) entry which is preliminary data.</text>
</comment>
<dbReference type="EMBL" id="SBAP01000002">
    <property type="protein sequence ID" value="RXZ71377.1"/>
    <property type="molecule type" value="Genomic_DNA"/>
</dbReference>
<dbReference type="RefSeq" id="WP_129490382.1">
    <property type="nucleotide sequence ID" value="NZ_SBAP01000002.1"/>
</dbReference>
<reference evidence="1 2" key="1">
    <citation type="submission" date="2019-01" db="EMBL/GenBank/DDBJ databases">
        <title>Fusobacterium necrophorum Isolated From the Uterus of Dairy Cows.</title>
        <authorList>
            <person name="Francis A.M."/>
        </authorList>
    </citation>
    <scope>NUCLEOTIDE SEQUENCE [LARGE SCALE GENOMIC DNA]</scope>
    <source>
        <strain evidence="1 2">KG35</strain>
    </source>
</reference>
<name>A0A4Q2L1W2_9FUSO</name>
<dbReference type="Proteomes" id="UP000289216">
    <property type="component" value="Unassembled WGS sequence"/>
</dbReference>
<organism evidence="1 2">
    <name type="scientific">Fusobacterium necrophorum</name>
    <dbReference type="NCBI Taxonomy" id="859"/>
    <lineage>
        <taxon>Bacteria</taxon>
        <taxon>Fusobacteriati</taxon>
        <taxon>Fusobacteriota</taxon>
        <taxon>Fusobacteriia</taxon>
        <taxon>Fusobacteriales</taxon>
        <taxon>Fusobacteriaceae</taxon>
        <taxon>Fusobacterium</taxon>
    </lineage>
</organism>
<sequence length="128" mass="15823">MKKVLTVIFLIYLFTSCSNLSSKTEQNFSQEQWKFFVSEVKEALEEKKIENLQEKMLVNVKNKYLYQELVRLNIQRQEIQFYFKEPEYNFPKIEGLVAIQYGDRTEYFTIFYVWKQGKWWIYDLEKRR</sequence>
<accession>A0A4Q2L1W2</accession>
<proteinExistence type="predicted"/>